<dbReference type="PANTHER" id="PTHR30399:SF1">
    <property type="entry name" value="UTP PYROPHOSPHATASE"/>
    <property type="match status" value="1"/>
</dbReference>
<dbReference type="GO" id="GO:0008237">
    <property type="term" value="F:metallopeptidase activity"/>
    <property type="evidence" value="ECO:0007669"/>
    <property type="project" value="UniProtKB-KW"/>
</dbReference>
<comment type="caution">
    <text evidence="2">The sequence shown here is derived from an EMBL/GenBank/DDBJ whole genome shotgun (WGS) entry which is preliminary data.</text>
</comment>
<organism evidence="2 3">
    <name type="scientific">Larsenimonas suaedae</name>
    <dbReference type="NCBI Taxonomy" id="1851019"/>
    <lineage>
        <taxon>Bacteria</taxon>
        <taxon>Pseudomonadati</taxon>
        <taxon>Pseudomonadota</taxon>
        <taxon>Gammaproteobacteria</taxon>
        <taxon>Oceanospirillales</taxon>
        <taxon>Halomonadaceae</taxon>
        <taxon>Larsenimonas</taxon>
    </lineage>
</organism>
<evidence type="ECO:0000259" key="1">
    <source>
        <dbReference type="Pfam" id="PF01863"/>
    </source>
</evidence>
<dbReference type="InterPro" id="IPR053136">
    <property type="entry name" value="UTP_pyrophosphatase-like"/>
</dbReference>
<name>A0ABU1GTI9_9GAMM</name>
<sequence>MTEVEPARDGQSPEYTARYGERTFRYCLRYLPDHKKATIKVHVHPNGKVQVDAPESAPLADIKLAVQRRSRWVLNHLDDIEERNSHVRLRQWVSGESMLYLGRRYVLKVINDSDQRRVTCKLIGGQLRVQGRELTPERTQKAVHQWYRERAQDVFQRRLAIVIDTLPWTKTLPSWRMIEMQTQWGSCSPDGEVLLNPHLVKASTRAIDYVLLHELCHLVEHNHSSKFYELLDRFMPEWRFVKEDLDRRAETFLV</sequence>
<gene>
    <name evidence="2" type="ORF">QC825_04570</name>
</gene>
<dbReference type="EC" id="3.4.-.-" evidence="2"/>
<keyword evidence="2" id="KW-0645">Protease</keyword>
<dbReference type="RefSeq" id="WP_251590975.1">
    <property type="nucleotide sequence ID" value="NZ_JAMLJI010000001.1"/>
</dbReference>
<accession>A0ABU1GTI9</accession>
<dbReference type="InterPro" id="IPR002725">
    <property type="entry name" value="YgjP-like_metallopeptidase"/>
</dbReference>
<proteinExistence type="predicted"/>
<dbReference type="PANTHER" id="PTHR30399">
    <property type="entry name" value="UNCHARACTERIZED PROTEIN YGJP"/>
    <property type="match status" value="1"/>
</dbReference>
<dbReference type="CDD" id="cd07344">
    <property type="entry name" value="M48_yhfN_like"/>
    <property type="match status" value="1"/>
</dbReference>
<protein>
    <submittedName>
        <fullName evidence="2">SprT family zinc-dependent metalloprotease</fullName>
        <ecNumber evidence="2">3.4.-.-</ecNumber>
    </submittedName>
</protein>
<evidence type="ECO:0000313" key="3">
    <source>
        <dbReference type="Proteomes" id="UP001269375"/>
    </source>
</evidence>
<keyword evidence="2" id="KW-0378">Hydrolase</keyword>
<reference evidence="2 3" key="1">
    <citation type="submission" date="2023-04" db="EMBL/GenBank/DDBJ databases">
        <title>A long-awaited taxogenomic arrangement of the family Halomonadaceae.</title>
        <authorList>
            <person name="De La Haba R."/>
            <person name="Chuvochina M."/>
            <person name="Wittouck S."/>
            <person name="Arahal D.R."/>
            <person name="Sanchez-Porro C."/>
            <person name="Hugenholtz P."/>
            <person name="Ventosa A."/>
        </authorList>
    </citation>
    <scope>NUCLEOTIDE SEQUENCE [LARGE SCALE GENOMIC DNA]</scope>
    <source>
        <strain evidence="2 3">DSM 22428</strain>
    </source>
</reference>
<evidence type="ECO:0000313" key="2">
    <source>
        <dbReference type="EMBL" id="MDR5895350.1"/>
    </source>
</evidence>
<keyword evidence="3" id="KW-1185">Reference proteome</keyword>
<dbReference type="EMBL" id="JARWAO010000002">
    <property type="protein sequence ID" value="MDR5895350.1"/>
    <property type="molecule type" value="Genomic_DNA"/>
</dbReference>
<dbReference type="Gene3D" id="3.30.2010.10">
    <property type="entry name" value="Metalloproteases ('zincins'), catalytic domain"/>
    <property type="match status" value="1"/>
</dbReference>
<dbReference type="Pfam" id="PF01863">
    <property type="entry name" value="YgjP-like"/>
    <property type="match status" value="1"/>
</dbReference>
<keyword evidence="2" id="KW-0482">Metalloprotease</keyword>
<dbReference type="Proteomes" id="UP001269375">
    <property type="component" value="Unassembled WGS sequence"/>
</dbReference>
<feature type="domain" description="YgjP-like metallopeptidase" evidence="1">
    <location>
        <begin position="38"/>
        <end position="247"/>
    </location>
</feature>